<sequence length="330" mass="36915">MDYMDDENEGDLEEAHRSTADFDDFSSSDDEQWEGINTNIANSIPKTDFPNLNSRNHWNRYNDCFTGPSTSQSRNVTPEAYDKYFMLLKNWLETARIDMNVGPPPFLPNVTMQDVISVAAAISAERRNADEEEQLQAMGAVAAVAASDGTAASSSYECRPAPIMRRIAAGVIDGIIVFMIKFYLIIILQDTFGLNLSSYADYLENPALFLNLSSDIAIMEFVSKLFIFVYETYFISRHGATPGKRMTGLRVVTVDAVSPIPGRATVKATAMSFVSWRRALFRSILKNIGLFLFPILYGFLISNYTRAGYDHAVKTLVIDGTVRPIRIEEN</sequence>
<dbReference type="GeneID" id="108566678"/>
<evidence type="ECO:0000313" key="10">
    <source>
        <dbReference type="RefSeq" id="XP_017782156.1"/>
    </source>
</evidence>
<feature type="transmembrane region" description="Helical" evidence="6">
    <location>
        <begin position="208"/>
        <end position="230"/>
    </location>
</feature>
<feature type="domain" description="RDD" evidence="7">
    <location>
        <begin position="161"/>
        <end position="301"/>
    </location>
</feature>
<reference evidence="9 10" key="1">
    <citation type="submission" date="2025-05" db="UniProtKB">
        <authorList>
            <consortium name="RefSeq"/>
        </authorList>
    </citation>
    <scope>IDENTIFICATION</scope>
    <source>
        <tissue evidence="9 10">Whole Larva</tissue>
    </source>
</reference>
<protein>
    <submittedName>
        <fullName evidence="9 10">Uncharacterized protein LOC108566678</fullName>
    </submittedName>
</protein>
<evidence type="ECO:0000313" key="9">
    <source>
        <dbReference type="RefSeq" id="XP_017782155.1"/>
    </source>
</evidence>
<feature type="transmembrane region" description="Helical" evidence="6">
    <location>
        <begin position="167"/>
        <end position="188"/>
    </location>
</feature>
<keyword evidence="4 6" id="KW-0472">Membrane</keyword>
<evidence type="ECO:0000256" key="1">
    <source>
        <dbReference type="ARBA" id="ARBA00004141"/>
    </source>
</evidence>
<accession>A0ABM1N5Q5</accession>
<gene>
    <name evidence="9 10" type="primary">LOC108566678</name>
</gene>
<comment type="subcellular location">
    <subcellularLocation>
        <location evidence="1">Membrane</location>
        <topology evidence="1">Multi-pass membrane protein</topology>
    </subcellularLocation>
</comment>
<evidence type="ECO:0000259" key="7">
    <source>
        <dbReference type="Pfam" id="PF06271"/>
    </source>
</evidence>
<evidence type="ECO:0000313" key="8">
    <source>
        <dbReference type="Proteomes" id="UP000695000"/>
    </source>
</evidence>
<evidence type="ECO:0000256" key="5">
    <source>
        <dbReference type="SAM" id="MobiDB-lite"/>
    </source>
</evidence>
<feature type="compositionally biased region" description="Acidic residues" evidence="5">
    <location>
        <begin position="21"/>
        <end position="30"/>
    </location>
</feature>
<dbReference type="RefSeq" id="XP_017782155.1">
    <property type="nucleotide sequence ID" value="XM_017926666.1"/>
</dbReference>
<dbReference type="RefSeq" id="XP_017782156.1">
    <property type="nucleotide sequence ID" value="XM_017926667.1"/>
</dbReference>
<dbReference type="InterPro" id="IPR010432">
    <property type="entry name" value="RDD"/>
</dbReference>
<evidence type="ECO:0000256" key="3">
    <source>
        <dbReference type="ARBA" id="ARBA00022989"/>
    </source>
</evidence>
<keyword evidence="3 6" id="KW-1133">Transmembrane helix</keyword>
<dbReference type="Proteomes" id="UP000695000">
    <property type="component" value="Unplaced"/>
</dbReference>
<keyword evidence="8" id="KW-1185">Reference proteome</keyword>
<feature type="transmembrane region" description="Helical" evidence="6">
    <location>
        <begin position="284"/>
        <end position="304"/>
    </location>
</feature>
<dbReference type="InterPro" id="IPR039871">
    <property type="entry name" value="FAM8A1"/>
</dbReference>
<evidence type="ECO:0000256" key="4">
    <source>
        <dbReference type="ARBA" id="ARBA00023136"/>
    </source>
</evidence>
<evidence type="ECO:0000256" key="6">
    <source>
        <dbReference type="SAM" id="Phobius"/>
    </source>
</evidence>
<name>A0ABM1N5Q5_NICVS</name>
<feature type="compositionally biased region" description="Acidic residues" evidence="5">
    <location>
        <begin position="1"/>
        <end position="12"/>
    </location>
</feature>
<keyword evidence="2 6" id="KW-0812">Transmembrane</keyword>
<proteinExistence type="predicted"/>
<dbReference type="PANTHER" id="PTHR13659">
    <property type="entry name" value="AUTOSOMAL HIGHLY CONSERVED PROTEIN"/>
    <property type="match status" value="1"/>
</dbReference>
<feature type="region of interest" description="Disordered" evidence="5">
    <location>
        <begin position="1"/>
        <end position="30"/>
    </location>
</feature>
<evidence type="ECO:0000256" key="2">
    <source>
        <dbReference type="ARBA" id="ARBA00022692"/>
    </source>
</evidence>
<dbReference type="PANTHER" id="PTHR13659:SF5">
    <property type="entry name" value="PROTEIN FAM8A1"/>
    <property type="match status" value="1"/>
</dbReference>
<organism evidence="8 9">
    <name type="scientific">Nicrophorus vespilloides</name>
    <name type="common">Boreal carrion beetle</name>
    <dbReference type="NCBI Taxonomy" id="110193"/>
    <lineage>
        <taxon>Eukaryota</taxon>
        <taxon>Metazoa</taxon>
        <taxon>Ecdysozoa</taxon>
        <taxon>Arthropoda</taxon>
        <taxon>Hexapoda</taxon>
        <taxon>Insecta</taxon>
        <taxon>Pterygota</taxon>
        <taxon>Neoptera</taxon>
        <taxon>Endopterygota</taxon>
        <taxon>Coleoptera</taxon>
        <taxon>Polyphaga</taxon>
        <taxon>Staphyliniformia</taxon>
        <taxon>Silphidae</taxon>
        <taxon>Nicrophorinae</taxon>
        <taxon>Nicrophorus</taxon>
    </lineage>
</organism>
<dbReference type="Pfam" id="PF06271">
    <property type="entry name" value="RDD"/>
    <property type="match status" value="1"/>
</dbReference>